<reference evidence="1 2" key="1">
    <citation type="submission" date="2020-08" db="EMBL/GenBank/DDBJ databases">
        <authorList>
            <person name="Koutsovoulos G."/>
            <person name="Danchin GJ E."/>
        </authorList>
    </citation>
    <scope>NUCLEOTIDE SEQUENCE [LARGE SCALE GENOMIC DNA]</scope>
</reference>
<accession>A0A6V7UZV8</accession>
<evidence type="ECO:0000313" key="2">
    <source>
        <dbReference type="Proteomes" id="UP000580250"/>
    </source>
</evidence>
<protein>
    <submittedName>
        <fullName evidence="1">Uncharacterized protein</fullName>
    </submittedName>
</protein>
<gene>
    <name evidence="1" type="ORF">MENT_LOCUS19329</name>
</gene>
<dbReference type="AlphaFoldDB" id="A0A6V7UZV8"/>
<dbReference type="EMBL" id="CAJEWN010000135">
    <property type="protein sequence ID" value="CAD2167999.1"/>
    <property type="molecule type" value="Genomic_DNA"/>
</dbReference>
<organism evidence="1 2">
    <name type="scientific">Meloidogyne enterolobii</name>
    <name type="common">Root-knot nematode worm</name>
    <name type="synonym">Meloidogyne mayaguensis</name>
    <dbReference type="NCBI Taxonomy" id="390850"/>
    <lineage>
        <taxon>Eukaryota</taxon>
        <taxon>Metazoa</taxon>
        <taxon>Ecdysozoa</taxon>
        <taxon>Nematoda</taxon>
        <taxon>Chromadorea</taxon>
        <taxon>Rhabditida</taxon>
        <taxon>Tylenchina</taxon>
        <taxon>Tylenchomorpha</taxon>
        <taxon>Tylenchoidea</taxon>
        <taxon>Meloidogynidae</taxon>
        <taxon>Meloidogyninae</taxon>
        <taxon>Meloidogyne</taxon>
    </lineage>
</organism>
<sequence length="45" mass="5475">MFNQCFLNDVPAQEFEYNIRGSTFYGQLKHPEHDQTSEIRKSRRR</sequence>
<dbReference type="Proteomes" id="UP000580250">
    <property type="component" value="Unassembled WGS sequence"/>
</dbReference>
<comment type="caution">
    <text evidence="1">The sequence shown here is derived from an EMBL/GenBank/DDBJ whole genome shotgun (WGS) entry which is preliminary data.</text>
</comment>
<name>A0A6V7UZV8_MELEN</name>
<proteinExistence type="predicted"/>
<evidence type="ECO:0000313" key="1">
    <source>
        <dbReference type="EMBL" id="CAD2167999.1"/>
    </source>
</evidence>